<feature type="chain" id="PRO_5047305365" evidence="1">
    <location>
        <begin position="24"/>
        <end position="146"/>
    </location>
</feature>
<accession>A0ABW4ECA3</accession>
<organism evidence="2 3">
    <name type="scientific">Lacimonas salitolerans</name>
    <dbReference type="NCBI Taxonomy" id="1323750"/>
    <lineage>
        <taxon>Bacteria</taxon>
        <taxon>Pseudomonadati</taxon>
        <taxon>Pseudomonadota</taxon>
        <taxon>Alphaproteobacteria</taxon>
        <taxon>Rhodobacterales</taxon>
        <taxon>Paracoccaceae</taxon>
        <taxon>Lacimonas</taxon>
    </lineage>
</organism>
<evidence type="ECO:0000256" key="1">
    <source>
        <dbReference type="SAM" id="SignalP"/>
    </source>
</evidence>
<comment type="caution">
    <text evidence="2">The sequence shown here is derived from an EMBL/GenBank/DDBJ whole genome shotgun (WGS) entry which is preliminary data.</text>
</comment>
<dbReference type="PANTHER" id="PTHR37691:SF1">
    <property type="entry name" value="BLR3518 PROTEIN"/>
    <property type="match status" value="1"/>
</dbReference>
<feature type="signal peptide" evidence="1">
    <location>
        <begin position="1"/>
        <end position="23"/>
    </location>
</feature>
<sequence>MTFKTRATALAAVLSLSATLAFAEPSAKVAIHVDEDNVQTMNMALNNAANIAKHYEGLGQEVVIEIVTYGPGVHMLRQDTSPVKDRISIMSLEMDNITFSVCLNTVQAMQQKMQTDVPLVSEAVEVPSGAVRLMELQYDGYAYLRP</sequence>
<dbReference type="SUPFAM" id="SSF75169">
    <property type="entry name" value="DsrEFH-like"/>
    <property type="match status" value="1"/>
</dbReference>
<proteinExistence type="predicted"/>
<evidence type="ECO:0000313" key="2">
    <source>
        <dbReference type="EMBL" id="MFD1508086.1"/>
    </source>
</evidence>
<keyword evidence="1" id="KW-0732">Signal</keyword>
<name>A0ABW4ECA3_9RHOB</name>
<dbReference type="InterPro" id="IPR003787">
    <property type="entry name" value="Sulphur_relay_DsrE/F-like"/>
</dbReference>
<evidence type="ECO:0000313" key="3">
    <source>
        <dbReference type="Proteomes" id="UP001597186"/>
    </source>
</evidence>
<dbReference type="RefSeq" id="WP_379912367.1">
    <property type="nucleotide sequence ID" value="NZ_JBHUDD010000008.1"/>
</dbReference>
<dbReference type="Gene3D" id="3.40.1260.10">
    <property type="entry name" value="DsrEFH-like"/>
    <property type="match status" value="1"/>
</dbReference>
<dbReference type="EMBL" id="JBHUDD010000008">
    <property type="protein sequence ID" value="MFD1508086.1"/>
    <property type="molecule type" value="Genomic_DNA"/>
</dbReference>
<dbReference type="InterPro" id="IPR027396">
    <property type="entry name" value="DsrEFH-like"/>
</dbReference>
<reference evidence="3" key="1">
    <citation type="journal article" date="2019" name="Int. J. Syst. Evol. Microbiol.">
        <title>The Global Catalogue of Microorganisms (GCM) 10K type strain sequencing project: providing services to taxonomists for standard genome sequencing and annotation.</title>
        <authorList>
            <consortium name="The Broad Institute Genomics Platform"/>
            <consortium name="The Broad Institute Genome Sequencing Center for Infectious Disease"/>
            <person name="Wu L."/>
            <person name="Ma J."/>
        </authorList>
    </citation>
    <scope>NUCLEOTIDE SEQUENCE [LARGE SCALE GENOMIC DNA]</scope>
    <source>
        <strain evidence="3">CGMCC 1.12477</strain>
    </source>
</reference>
<protein>
    <submittedName>
        <fullName evidence="2">DsrE family protein</fullName>
    </submittedName>
</protein>
<keyword evidence="3" id="KW-1185">Reference proteome</keyword>
<dbReference type="Proteomes" id="UP001597186">
    <property type="component" value="Unassembled WGS sequence"/>
</dbReference>
<dbReference type="PANTHER" id="PTHR37691">
    <property type="entry name" value="BLR3518 PROTEIN"/>
    <property type="match status" value="1"/>
</dbReference>
<gene>
    <name evidence="2" type="ORF">ACFTOW_01500</name>
</gene>
<dbReference type="Pfam" id="PF02635">
    <property type="entry name" value="DsrE"/>
    <property type="match status" value="1"/>
</dbReference>